<accession>A0A1K1RZU8</accession>
<evidence type="ECO:0000256" key="1">
    <source>
        <dbReference type="SAM" id="Phobius"/>
    </source>
</evidence>
<organism evidence="2 3">
    <name type="scientific">Sinomicrobium oceani</name>
    <dbReference type="NCBI Taxonomy" id="1150368"/>
    <lineage>
        <taxon>Bacteria</taxon>
        <taxon>Pseudomonadati</taxon>
        <taxon>Bacteroidota</taxon>
        <taxon>Flavobacteriia</taxon>
        <taxon>Flavobacteriales</taxon>
        <taxon>Flavobacteriaceae</taxon>
        <taxon>Sinomicrobium</taxon>
    </lineage>
</organism>
<dbReference type="RefSeq" id="WP_072319467.1">
    <property type="nucleotide sequence ID" value="NZ_JAPPSR010000065.1"/>
</dbReference>
<keyword evidence="1" id="KW-1133">Transmembrane helix</keyword>
<keyword evidence="1" id="KW-0812">Transmembrane</keyword>
<reference evidence="2 3" key="1">
    <citation type="submission" date="2016-11" db="EMBL/GenBank/DDBJ databases">
        <authorList>
            <person name="Jaros S."/>
            <person name="Januszkiewicz K."/>
            <person name="Wedrychowicz H."/>
        </authorList>
    </citation>
    <scope>NUCLEOTIDE SEQUENCE [LARGE SCALE GENOMIC DNA]</scope>
    <source>
        <strain evidence="2 3">CGMCC 1.12145</strain>
    </source>
</reference>
<proteinExistence type="predicted"/>
<dbReference type="STRING" id="1150368.SAMN02927921_04258"/>
<gene>
    <name evidence="2" type="ORF">SAMN02927921_04258</name>
</gene>
<evidence type="ECO:0000313" key="2">
    <source>
        <dbReference type="EMBL" id="SFW77688.1"/>
    </source>
</evidence>
<evidence type="ECO:0000313" key="3">
    <source>
        <dbReference type="Proteomes" id="UP000182248"/>
    </source>
</evidence>
<dbReference type="AlphaFoldDB" id="A0A1K1RZU8"/>
<name>A0A1K1RZU8_9FLAO</name>
<keyword evidence="3" id="KW-1185">Reference proteome</keyword>
<protein>
    <submittedName>
        <fullName evidence="2">Uncharacterized protein</fullName>
    </submittedName>
</protein>
<dbReference type="EMBL" id="FPJE01000048">
    <property type="protein sequence ID" value="SFW77688.1"/>
    <property type="molecule type" value="Genomic_DNA"/>
</dbReference>
<feature type="transmembrane region" description="Helical" evidence="1">
    <location>
        <begin position="7"/>
        <end position="25"/>
    </location>
</feature>
<dbReference type="Proteomes" id="UP000182248">
    <property type="component" value="Unassembled WGS sequence"/>
</dbReference>
<keyword evidence="1" id="KW-0472">Membrane</keyword>
<sequence>MKVNKKFIYLILFMIVIFSILWNYMDEIDKKAHTENIKIEDEIDVMIKNKSNSRGTLFLNGNEIKLYDFYPVLNQETLKNKIEEEKIGYTLWKNPNRQYKPTLNDIMPPYRLIKRKNNDTLKIFKYPDTILVLMKAPEYENDPSDPTFGEFFQQVFGKKQNKNE</sequence>